<protein>
    <submittedName>
        <fullName evidence="2">Uncharacterized protein</fullName>
    </submittedName>
</protein>
<reference evidence="2" key="2">
    <citation type="submission" date="2018-04" db="EMBL/GenBank/DDBJ databases">
        <title>OnivRS2 (Oryza nivara Reference Sequence Version 2).</title>
        <authorList>
            <person name="Zhang J."/>
            <person name="Kudrna D."/>
            <person name="Lee S."/>
            <person name="Talag J."/>
            <person name="Rajasekar S."/>
            <person name="Welchert J."/>
            <person name="Hsing Y.-I."/>
            <person name="Wing R.A."/>
        </authorList>
    </citation>
    <scope>NUCLEOTIDE SEQUENCE [LARGE SCALE GENOMIC DNA]</scope>
    <source>
        <strain evidence="2">SL10</strain>
    </source>
</reference>
<evidence type="ECO:0000256" key="1">
    <source>
        <dbReference type="SAM" id="MobiDB-lite"/>
    </source>
</evidence>
<keyword evidence="3" id="KW-1185">Reference proteome</keyword>
<dbReference type="AlphaFoldDB" id="A0A0E0J8F9"/>
<proteinExistence type="predicted"/>
<evidence type="ECO:0000313" key="3">
    <source>
        <dbReference type="Proteomes" id="UP000006591"/>
    </source>
</evidence>
<evidence type="ECO:0000313" key="2">
    <source>
        <dbReference type="EnsemblPlants" id="ONIVA12G06920.1"/>
    </source>
</evidence>
<accession>A0A0E0J8F9</accession>
<feature type="region of interest" description="Disordered" evidence="1">
    <location>
        <begin position="39"/>
        <end position="80"/>
    </location>
</feature>
<dbReference type="Gramene" id="ONIVA12G06920.1">
    <property type="protein sequence ID" value="ONIVA12G06920.1"/>
    <property type="gene ID" value="ONIVA12G06920"/>
</dbReference>
<dbReference type="Proteomes" id="UP000006591">
    <property type="component" value="Chromosome 12"/>
</dbReference>
<organism evidence="2">
    <name type="scientific">Oryza nivara</name>
    <name type="common">Indian wild rice</name>
    <name type="synonym">Oryza sativa f. spontanea</name>
    <dbReference type="NCBI Taxonomy" id="4536"/>
    <lineage>
        <taxon>Eukaryota</taxon>
        <taxon>Viridiplantae</taxon>
        <taxon>Streptophyta</taxon>
        <taxon>Embryophyta</taxon>
        <taxon>Tracheophyta</taxon>
        <taxon>Spermatophyta</taxon>
        <taxon>Magnoliopsida</taxon>
        <taxon>Liliopsida</taxon>
        <taxon>Poales</taxon>
        <taxon>Poaceae</taxon>
        <taxon>BOP clade</taxon>
        <taxon>Oryzoideae</taxon>
        <taxon>Oryzeae</taxon>
        <taxon>Oryzinae</taxon>
        <taxon>Oryza</taxon>
    </lineage>
</organism>
<dbReference type="OMA" id="DRSACPR"/>
<reference evidence="2" key="1">
    <citation type="submission" date="2015-04" db="UniProtKB">
        <authorList>
            <consortium name="EnsemblPlants"/>
        </authorList>
    </citation>
    <scope>IDENTIFICATION</scope>
    <source>
        <strain evidence="2">SL10</strain>
    </source>
</reference>
<dbReference type="HOGENOM" id="CLU_1930729_0_0_1"/>
<dbReference type="EnsemblPlants" id="ONIVA12G06920.1">
    <property type="protein sequence ID" value="ONIVA12G06920.1"/>
    <property type="gene ID" value="ONIVA12G06920"/>
</dbReference>
<name>A0A0E0J8F9_ORYNI</name>
<sequence length="135" mass="14915">MDRVLPRQCSDRCVPEAQKWWICTPKTQQTVVPSARGLTATDQVLPRQRSDRSACPRPKNGGSACPRPDGRIPLTSPTSRPSSLLLLSLSLRSMSLWPSPTTASRCVGGLRGEDEFCRRRCRPLPTGSSVGERER</sequence>